<proteinExistence type="predicted"/>
<accession>A0A0E9U6N8</accession>
<organism evidence="1">
    <name type="scientific">Anguilla anguilla</name>
    <name type="common">European freshwater eel</name>
    <name type="synonym">Muraena anguilla</name>
    <dbReference type="NCBI Taxonomy" id="7936"/>
    <lineage>
        <taxon>Eukaryota</taxon>
        <taxon>Metazoa</taxon>
        <taxon>Chordata</taxon>
        <taxon>Craniata</taxon>
        <taxon>Vertebrata</taxon>
        <taxon>Euteleostomi</taxon>
        <taxon>Actinopterygii</taxon>
        <taxon>Neopterygii</taxon>
        <taxon>Teleostei</taxon>
        <taxon>Anguilliformes</taxon>
        <taxon>Anguillidae</taxon>
        <taxon>Anguilla</taxon>
    </lineage>
</organism>
<sequence length="30" mass="3393">MGADMTVCRERVCNTLQNKCTCPPSQQSYK</sequence>
<evidence type="ECO:0000313" key="1">
    <source>
        <dbReference type="EMBL" id="JAH61392.1"/>
    </source>
</evidence>
<reference evidence="1" key="1">
    <citation type="submission" date="2014-11" db="EMBL/GenBank/DDBJ databases">
        <authorList>
            <person name="Amaro Gonzalez C."/>
        </authorList>
    </citation>
    <scope>NUCLEOTIDE SEQUENCE</scope>
</reference>
<name>A0A0E9U6N8_ANGAN</name>
<dbReference type="AlphaFoldDB" id="A0A0E9U6N8"/>
<protein>
    <submittedName>
        <fullName evidence="1">Uncharacterized protein</fullName>
    </submittedName>
</protein>
<dbReference type="EMBL" id="GBXM01047185">
    <property type="protein sequence ID" value="JAH61392.1"/>
    <property type="molecule type" value="Transcribed_RNA"/>
</dbReference>
<reference evidence="1" key="2">
    <citation type="journal article" date="2015" name="Fish Shellfish Immunol.">
        <title>Early steps in the European eel (Anguilla anguilla)-Vibrio vulnificus interaction in the gills: Role of the RtxA13 toxin.</title>
        <authorList>
            <person name="Callol A."/>
            <person name="Pajuelo D."/>
            <person name="Ebbesson L."/>
            <person name="Teles M."/>
            <person name="MacKenzie S."/>
            <person name="Amaro C."/>
        </authorList>
    </citation>
    <scope>NUCLEOTIDE SEQUENCE</scope>
</reference>